<evidence type="ECO:0000256" key="10">
    <source>
        <dbReference type="ARBA" id="ARBA00022741"/>
    </source>
</evidence>
<gene>
    <name evidence="21" type="primary">VvCHDp000271_0</name>
    <name evidence="21" type="ORF">CK203_003765</name>
</gene>
<comment type="catalytic activity">
    <reaction evidence="16">
        <text>L-threonyl-[protein] + ATP = O-phospho-L-threonyl-[protein] + ADP + H(+)</text>
        <dbReference type="Rhea" id="RHEA:46608"/>
        <dbReference type="Rhea" id="RHEA-COMP:11060"/>
        <dbReference type="Rhea" id="RHEA-COMP:11605"/>
        <dbReference type="ChEBI" id="CHEBI:15378"/>
        <dbReference type="ChEBI" id="CHEBI:30013"/>
        <dbReference type="ChEBI" id="CHEBI:30616"/>
        <dbReference type="ChEBI" id="CHEBI:61977"/>
        <dbReference type="ChEBI" id="CHEBI:456216"/>
        <dbReference type="EC" id="2.7.11.1"/>
    </reaction>
</comment>
<reference evidence="21 22" key="1">
    <citation type="journal article" date="2018" name="PLoS Genet.">
        <title>Population sequencing reveals clonal diversity and ancestral inbreeding in the grapevine cultivar Chardonnay.</title>
        <authorList>
            <person name="Roach M.J."/>
            <person name="Johnson D.L."/>
            <person name="Bohlmann J."/>
            <person name="van Vuuren H.J."/>
            <person name="Jones S.J."/>
            <person name="Pretorius I.S."/>
            <person name="Schmidt S.A."/>
            <person name="Borneman A.R."/>
        </authorList>
    </citation>
    <scope>NUCLEOTIDE SEQUENCE [LARGE SCALE GENOMIC DNA]</scope>
    <source>
        <strain evidence="22">cv. Chardonnay</strain>
        <tissue evidence="21">Leaf</tissue>
    </source>
</reference>
<dbReference type="EMBL" id="QGNW01000013">
    <property type="protein sequence ID" value="RVX17522.1"/>
    <property type="molecule type" value="Genomic_DNA"/>
</dbReference>
<evidence type="ECO:0000256" key="9">
    <source>
        <dbReference type="ARBA" id="ARBA00022737"/>
    </source>
</evidence>
<dbReference type="InterPro" id="IPR011009">
    <property type="entry name" value="Kinase-like_dom_sf"/>
</dbReference>
<evidence type="ECO:0000256" key="18">
    <source>
        <dbReference type="SAM" id="Phobius"/>
    </source>
</evidence>
<organism evidence="21 22">
    <name type="scientific">Vitis vinifera</name>
    <name type="common">Grape</name>
    <dbReference type="NCBI Taxonomy" id="29760"/>
    <lineage>
        <taxon>Eukaryota</taxon>
        <taxon>Viridiplantae</taxon>
        <taxon>Streptophyta</taxon>
        <taxon>Embryophyta</taxon>
        <taxon>Tracheophyta</taxon>
        <taxon>Spermatophyta</taxon>
        <taxon>Magnoliopsida</taxon>
        <taxon>eudicotyledons</taxon>
        <taxon>Gunneridae</taxon>
        <taxon>Pentapetalae</taxon>
        <taxon>rosids</taxon>
        <taxon>Vitales</taxon>
        <taxon>Vitaceae</taxon>
        <taxon>Viteae</taxon>
        <taxon>Vitis</taxon>
    </lineage>
</organism>
<evidence type="ECO:0000256" key="4">
    <source>
        <dbReference type="ARBA" id="ARBA00022553"/>
    </source>
</evidence>
<evidence type="ECO:0000256" key="3">
    <source>
        <dbReference type="ARBA" id="ARBA00012513"/>
    </source>
</evidence>
<comment type="catalytic activity">
    <reaction evidence="17">
        <text>L-seryl-[protein] + ATP = O-phospho-L-seryl-[protein] + ADP + H(+)</text>
        <dbReference type="Rhea" id="RHEA:17989"/>
        <dbReference type="Rhea" id="RHEA-COMP:9863"/>
        <dbReference type="Rhea" id="RHEA-COMP:11604"/>
        <dbReference type="ChEBI" id="CHEBI:15378"/>
        <dbReference type="ChEBI" id="CHEBI:29999"/>
        <dbReference type="ChEBI" id="CHEBI:30616"/>
        <dbReference type="ChEBI" id="CHEBI:83421"/>
        <dbReference type="ChEBI" id="CHEBI:456216"/>
        <dbReference type="EC" id="2.7.11.1"/>
    </reaction>
</comment>
<evidence type="ECO:0000256" key="16">
    <source>
        <dbReference type="ARBA" id="ARBA00047899"/>
    </source>
</evidence>
<dbReference type="Pfam" id="PF00560">
    <property type="entry name" value="LRR_1"/>
    <property type="match status" value="1"/>
</dbReference>
<evidence type="ECO:0000313" key="21">
    <source>
        <dbReference type="EMBL" id="RVX17522.1"/>
    </source>
</evidence>
<keyword evidence="15 21" id="KW-0675">Receptor</keyword>
<dbReference type="Pfam" id="PF00069">
    <property type="entry name" value="Pkinase"/>
    <property type="match status" value="1"/>
</dbReference>
<dbReference type="InterPro" id="IPR001611">
    <property type="entry name" value="Leu-rich_rpt"/>
</dbReference>
<feature type="domain" description="Protein kinase" evidence="20">
    <location>
        <begin position="360"/>
        <end position="634"/>
    </location>
</feature>
<dbReference type="Proteomes" id="UP000288805">
    <property type="component" value="Unassembled WGS sequence"/>
</dbReference>
<dbReference type="SUPFAM" id="SSF52058">
    <property type="entry name" value="L domain-like"/>
    <property type="match status" value="1"/>
</dbReference>
<name>A0A438K8J2_VITVI</name>
<dbReference type="GO" id="GO:0016020">
    <property type="term" value="C:membrane"/>
    <property type="evidence" value="ECO:0007669"/>
    <property type="project" value="UniProtKB-SubCell"/>
</dbReference>
<dbReference type="InterPro" id="IPR046959">
    <property type="entry name" value="PRK1-6/SRF4-like"/>
</dbReference>
<keyword evidence="11 21" id="KW-0418">Kinase</keyword>
<evidence type="ECO:0000256" key="5">
    <source>
        <dbReference type="ARBA" id="ARBA00022614"/>
    </source>
</evidence>
<keyword evidence="13 18" id="KW-1133">Transmembrane helix</keyword>
<dbReference type="GO" id="GO:0005524">
    <property type="term" value="F:ATP binding"/>
    <property type="evidence" value="ECO:0007669"/>
    <property type="project" value="UniProtKB-KW"/>
</dbReference>
<evidence type="ECO:0000256" key="13">
    <source>
        <dbReference type="ARBA" id="ARBA00022989"/>
    </source>
</evidence>
<evidence type="ECO:0000256" key="7">
    <source>
        <dbReference type="ARBA" id="ARBA00022692"/>
    </source>
</evidence>
<dbReference type="AlphaFoldDB" id="A0A438K8J2"/>
<sequence length="669" mass="74959">MACKETTWLLSLLLMLLCIMVSADTPESTILVKFKASLFNASALRDWNESSDPCSDGNGWTGVKCFEGKVWTLQLENMGLAGQIDIESLKELQMLRTISIMGNSFGGPMPAFKRLAALKSLYLSNNRFSGELPHDAFAHMNWLKKVHLAQNEFTGKIPKSLAKLPRLLEVLLENNNFEGKIPKFPQNELQMVNMSNNALEGRIPASLSKMDRSSFIAQNPDFNKNAKILEFIDVVIGFDLSFSVLRLITFALYCNEDLCGLPLEPCKESKKPSILIIALVVGGVVVLAAIIAAVFLICRQKGKASKLGQPSSAKAHKEAAVYEAEHKEVGSTGVYKKGEQGQLYFVRNDRERFELQDLLRASAEVLGSGSFGSSYKAVLLSGPAMVVKRFKQMNRLGSGDFHEHMRRLGRLSHPNLLSLVAFYYKKEEKLLVSDFVPNGSLASHLHSKRAPGQPGLDWPIRLKIIQKVAHALAYLYKELSDLTLPHGHLKSSNVLLDDKFEPVLSDYALVPAINREHAQQIMVAYKSPEFMQYDRTTRKTDVWSLGILILEMLTGKFPANYLKQGKGANSDLLSWVNSVVREEWTGEVFDKDMKGTRNGEGEMLKLLKIGMSCCEWNMEKRWDLKEAVKRIEELKERDSDEDNSSYASEGDIYSSRAMTDDDFSFSVNN</sequence>
<dbReference type="EC" id="2.7.11.1" evidence="3"/>
<dbReference type="InterPro" id="IPR032675">
    <property type="entry name" value="LRR_dom_sf"/>
</dbReference>
<dbReference type="SUPFAM" id="SSF56112">
    <property type="entry name" value="Protein kinase-like (PK-like)"/>
    <property type="match status" value="1"/>
</dbReference>
<dbReference type="Gene3D" id="3.30.200.20">
    <property type="entry name" value="Phosphorylase Kinase, domain 1"/>
    <property type="match status" value="1"/>
</dbReference>
<dbReference type="InterPro" id="IPR013210">
    <property type="entry name" value="LRR_N_plant-typ"/>
</dbReference>
<feature type="signal peptide" evidence="19">
    <location>
        <begin position="1"/>
        <end position="23"/>
    </location>
</feature>
<comment type="similarity">
    <text evidence="2">Belongs to the protein kinase superfamily. Ser/Thr protein kinase family.</text>
</comment>
<keyword evidence="12" id="KW-0067">ATP-binding</keyword>
<keyword evidence="6" id="KW-0808">Transferase</keyword>
<keyword evidence="7 18" id="KW-0812">Transmembrane</keyword>
<dbReference type="Gene3D" id="3.80.10.10">
    <property type="entry name" value="Ribonuclease Inhibitor"/>
    <property type="match status" value="1"/>
</dbReference>
<dbReference type="PANTHER" id="PTHR48007:SF67">
    <property type="entry name" value="POLLEN RECEPTOR-LIKE KINASE 1"/>
    <property type="match status" value="1"/>
</dbReference>
<evidence type="ECO:0000256" key="6">
    <source>
        <dbReference type="ARBA" id="ARBA00022679"/>
    </source>
</evidence>
<keyword evidence="4" id="KW-0597">Phosphoprotein</keyword>
<protein>
    <recommendedName>
        <fullName evidence="3">non-specific serine/threonine protein kinase</fullName>
        <ecNumber evidence="3">2.7.11.1</ecNumber>
    </recommendedName>
</protein>
<evidence type="ECO:0000256" key="17">
    <source>
        <dbReference type="ARBA" id="ARBA00048679"/>
    </source>
</evidence>
<feature type="chain" id="PRO_5019158621" description="non-specific serine/threonine protein kinase" evidence="19">
    <location>
        <begin position="24"/>
        <end position="669"/>
    </location>
</feature>
<dbReference type="Pfam" id="PF13855">
    <property type="entry name" value="LRR_8"/>
    <property type="match status" value="1"/>
</dbReference>
<keyword evidence="9" id="KW-0677">Repeat</keyword>
<keyword evidence="14 18" id="KW-0472">Membrane</keyword>
<dbReference type="InterPro" id="IPR000719">
    <property type="entry name" value="Prot_kinase_dom"/>
</dbReference>
<dbReference type="GO" id="GO:0004674">
    <property type="term" value="F:protein serine/threonine kinase activity"/>
    <property type="evidence" value="ECO:0007669"/>
    <property type="project" value="UniProtKB-EC"/>
</dbReference>
<dbReference type="FunFam" id="1.10.510.10:FF:000480">
    <property type="entry name" value="Pollen receptor-like kinase 1"/>
    <property type="match status" value="1"/>
</dbReference>
<evidence type="ECO:0000256" key="2">
    <source>
        <dbReference type="ARBA" id="ARBA00008684"/>
    </source>
</evidence>
<feature type="transmembrane region" description="Helical" evidence="18">
    <location>
        <begin position="274"/>
        <end position="298"/>
    </location>
</feature>
<keyword evidence="8 19" id="KW-0732">Signal</keyword>
<evidence type="ECO:0000256" key="19">
    <source>
        <dbReference type="SAM" id="SignalP"/>
    </source>
</evidence>
<dbReference type="PROSITE" id="PS50011">
    <property type="entry name" value="PROTEIN_KINASE_DOM"/>
    <property type="match status" value="1"/>
</dbReference>
<evidence type="ECO:0000256" key="1">
    <source>
        <dbReference type="ARBA" id="ARBA00004167"/>
    </source>
</evidence>
<evidence type="ECO:0000256" key="11">
    <source>
        <dbReference type="ARBA" id="ARBA00022777"/>
    </source>
</evidence>
<evidence type="ECO:0000256" key="14">
    <source>
        <dbReference type="ARBA" id="ARBA00023136"/>
    </source>
</evidence>
<accession>A0A438K8J2</accession>
<evidence type="ECO:0000256" key="12">
    <source>
        <dbReference type="ARBA" id="ARBA00022840"/>
    </source>
</evidence>
<comment type="subcellular location">
    <subcellularLocation>
        <location evidence="1">Membrane</location>
        <topology evidence="1">Single-pass membrane protein</topology>
    </subcellularLocation>
</comment>
<comment type="caution">
    <text evidence="21">The sequence shown here is derived from an EMBL/GenBank/DDBJ whole genome shotgun (WGS) entry which is preliminary data.</text>
</comment>
<evidence type="ECO:0000256" key="15">
    <source>
        <dbReference type="ARBA" id="ARBA00023170"/>
    </source>
</evidence>
<dbReference type="Gene3D" id="1.10.510.10">
    <property type="entry name" value="Transferase(Phosphotransferase) domain 1"/>
    <property type="match status" value="1"/>
</dbReference>
<evidence type="ECO:0000256" key="8">
    <source>
        <dbReference type="ARBA" id="ARBA00022729"/>
    </source>
</evidence>
<dbReference type="PANTHER" id="PTHR48007">
    <property type="entry name" value="LEUCINE-RICH REPEAT RECEPTOR-LIKE PROTEIN KINASE PXC1"/>
    <property type="match status" value="1"/>
</dbReference>
<keyword evidence="10" id="KW-0547">Nucleotide-binding</keyword>
<dbReference type="Pfam" id="PF08263">
    <property type="entry name" value="LRRNT_2"/>
    <property type="match status" value="1"/>
</dbReference>
<keyword evidence="5" id="KW-0433">Leucine-rich repeat</keyword>
<evidence type="ECO:0000259" key="20">
    <source>
        <dbReference type="PROSITE" id="PS50011"/>
    </source>
</evidence>
<evidence type="ECO:0000313" key="22">
    <source>
        <dbReference type="Proteomes" id="UP000288805"/>
    </source>
</evidence>
<dbReference type="FunFam" id="3.30.200.20:FF:000307">
    <property type="entry name" value="pollen receptor-like kinase 1"/>
    <property type="match status" value="1"/>
</dbReference>
<proteinExistence type="inferred from homology"/>